<dbReference type="InterPro" id="IPR013083">
    <property type="entry name" value="Znf_RING/FYVE/PHD"/>
</dbReference>
<dbReference type="GO" id="GO:0016567">
    <property type="term" value="P:protein ubiquitination"/>
    <property type="evidence" value="ECO:0007669"/>
    <property type="project" value="InterPro"/>
</dbReference>
<dbReference type="GeneID" id="92364841"/>
<evidence type="ECO:0000259" key="1">
    <source>
        <dbReference type="PROSITE" id="PS51698"/>
    </source>
</evidence>
<dbReference type="PROSITE" id="PS51698">
    <property type="entry name" value="U_BOX"/>
    <property type="match status" value="1"/>
</dbReference>
<sequence>MGKKQHSKDKLYILPSEYCLDWGGYKFNNKPVEYTKFDECALTLMPIKDAVCTKEGIVYEKDNIERYIDIYGQNPFNGEQLSKSDVIQLHYDLNSEGKFCCPITKKTFGNSSHIVVNSKSGYVYSYNTVDELNRKARNWNDLVTGEKFSSKDLIVIQDPLHFQSRELKNFHYIKEGRRLTAQFGDLKVPQQEHEF</sequence>
<feature type="domain" description="U-box" evidence="1">
    <location>
        <begin position="33"/>
        <end position="106"/>
    </location>
</feature>
<dbReference type="OrthoDB" id="354098at2759"/>
<name>A0A1J4MPS0_9CRYT</name>
<accession>A0A1J4MPS0</accession>
<proteinExistence type="predicted"/>
<dbReference type="Proteomes" id="UP000186804">
    <property type="component" value="Unassembled WGS sequence"/>
</dbReference>
<organism evidence="2 3">
    <name type="scientific">Cryptosporidium andersoni</name>
    <dbReference type="NCBI Taxonomy" id="117008"/>
    <lineage>
        <taxon>Eukaryota</taxon>
        <taxon>Sar</taxon>
        <taxon>Alveolata</taxon>
        <taxon>Apicomplexa</taxon>
        <taxon>Conoidasida</taxon>
        <taxon>Coccidia</taxon>
        <taxon>Eucoccidiorida</taxon>
        <taxon>Eimeriorina</taxon>
        <taxon>Cryptosporidiidae</taxon>
        <taxon>Cryptosporidium</taxon>
    </lineage>
</organism>
<protein>
    <recommendedName>
        <fullName evidence="1">U-box domain-containing protein</fullName>
    </recommendedName>
</protein>
<dbReference type="EMBL" id="LRBS01000067">
    <property type="protein sequence ID" value="OII76258.1"/>
    <property type="molecule type" value="Genomic_DNA"/>
</dbReference>
<dbReference type="Gene3D" id="3.30.40.10">
    <property type="entry name" value="Zinc/RING finger domain, C3HC4 (zinc finger)"/>
    <property type="match status" value="2"/>
</dbReference>
<evidence type="ECO:0000313" key="3">
    <source>
        <dbReference type="Proteomes" id="UP000186804"/>
    </source>
</evidence>
<dbReference type="VEuPathDB" id="CryptoDB:cand_006560"/>
<evidence type="ECO:0000313" key="2">
    <source>
        <dbReference type="EMBL" id="OII76258.1"/>
    </source>
</evidence>
<keyword evidence="3" id="KW-1185">Reference proteome</keyword>
<dbReference type="SUPFAM" id="SSF57850">
    <property type="entry name" value="RING/U-box"/>
    <property type="match status" value="1"/>
</dbReference>
<reference evidence="2 3" key="1">
    <citation type="submission" date="2016-10" db="EMBL/GenBank/DDBJ databases">
        <title>Reductive evolution of mitochondrial metabolism and differential evolution of invasion-related proteins in Cryptosporidium.</title>
        <authorList>
            <person name="Liu S."/>
            <person name="Roellig D.M."/>
            <person name="Guo Y."/>
            <person name="Li N."/>
            <person name="Frace M.A."/>
            <person name="Tang K."/>
            <person name="Zhang L."/>
            <person name="Feng Y."/>
            <person name="Xiao L."/>
        </authorList>
    </citation>
    <scope>NUCLEOTIDE SEQUENCE [LARGE SCALE GENOMIC DNA]</scope>
    <source>
        <strain evidence="2">30847</strain>
    </source>
</reference>
<dbReference type="RefSeq" id="XP_067068104.1">
    <property type="nucleotide sequence ID" value="XM_067210897.1"/>
</dbReference>
<dbReference type="GO" id="GO:0004842">
    <property type="term" value="F:ubiquitin-protein transferase activity"/>
    <property type="evidence" value="ECO:0007669"/>
    <property type="project" value="InterPro"/>
</dbReference>
<comment type="caution">
    <text evidence="2">The sequence shown here is derived from an EMBL/GenBank/DDBJ whole genome shotgun (WGS) entry which is preliminary data.</text>
</comment>
<dbReference type="InterPro" id="IPR003613">
    <property type="entry name" value="Ubox_domain"/>
</dbReference>
<gene>
    <name evidence="2" type="ORF">cand_006560</name>
</gene>
<dbReference type="AlphaFoldDB" id="A0A1J4MPS0"/>